<dbReference type="EMBL" id="FOKW01000009">
    <property type="protein sequence ID" value="SFC51892.1"/>
    <property type="molecule type" value="Genomic_DNA"/>
</dbReference>
<evidence type="ECO:0000313" key="1">
    <source>
        <dbReference type="EMBL" id="SFC51892.1"/>
    </source>
</evidence>
<name>A0A1I1JV86_NATHA</name>
<keyword evidence="2" id="KW-1185">Reference proteome</keyword>
<dbReference type="OrthoDB" id="290446at2157"/>
<reference evidence="2" key="1">
    <citation type="submission" date="2016-10" db="EMBL/GenBank/DDBJ databases">
        <authorList>
            <person name="Varghese N."/>
            <person name="Submissions S."/>
        </authorList>
    </citation>
    <scope>NUCLEOTIDE SEQUENCE [LARGE SCALE GENOMIC DNA]</scope>
    <source>
        <strain evidence="2">DSM 13078</strain>
    </source>
</reference>
<dbReference type="SUPFAM" id="SSF46785">
    <property type="entry name" value="Winged helix' DNA-binding domain"/>
    <property type="match status" value="1"/>
</dbReference>
<dbReference type="AlphaFoldDB" id="A0A1I1JV86"/>
<dbReference type="InterPro" id="IPR011991">
    <property type="entry name" value="ArsR-like_HTH"/>
</dbReference>
<gene>
    <name evidence="1" type="ORF">SAMN05444422_109197</name>
</gene>
<dbReference type="Proteomes" id="UP000199161">
    <property type="component" value="Unassembled WGS sequence"/>
</dbReference>
<proteinExistence type="predicted"/>
<dbReference type="InterPro" id="IPR036388">
    <property type="entry name" value="WH-like_DNA-bd_sf"/>
</dbReference>
<sequence length="118" mass="13461">MGEDRNGITAKTVGELLEDEYARSILAETSTKPRSAAELVDRCDASSPTVYRRVERLEELNLLKSEQKLDPDGHHYRQFSARLEQVTIKLVDGSYQVSVDRAEEDAVERFTKIYEGLR</sequence>
<accession>A0A1I1JV86</accession>
<dbReference type="InterPro" id="IPR036390">
    <property type="entry name" value="WH_DNA-bd_sf"/>
</dbReference>
<dbReference type="CDD" id="cd00090">
    <property type="entry name" value="HTH_ARSR"/>
    <property type="match status" value="1"/>
</dbReference>
<organism evidence="1 2">
    <name type="scientific">Natronobacterium haloterrestre</name>
    <name type="common">Halobiforma haloterrestris</name>
    <dbReference type="NCBI Taxonomy" id="148448"/>
    <lineage>
        <taxon>Archaea</taxon>
        <taxon>Methanobacteriati</taxon>
        <taxon>Methanobacteriota</taxon>
        <taxon>Stenosarchaea group</taxon>
        <taxon>Halobacteria</taxon>
        <taxon>Halobacteriales</taxon>
        <taxon>Natrialbaceae</taxon>
        <taxon>Natronobacterium</taxon>
    </lineage>
</organism>
<protein>
    <submittedName>
        <fullName evidence="1">Helix-turn-helix domain-containing protein</fullName>
    </submittedName>
</protein>
<dbReference type="Pfam" id="PF12840">
    <property type="entry name" value="HTH_20"/>
    <property type="match status" value="1"/>
</dbReference>
<dbReference type="Gene3D" id="1.10.10.10">
    <property type="entry name" value="Winged helix-like DNA-binding domain superfamily/Winged helix DNA-binding domain"/>
    <property type="match status" value="1"/>
</dbReference>
<evidence type="ECO:0000313" key="2">
    <source>
        <dbReference type="Proteomes" id="UP000199161"/>
    </source>
</evidence>
<dbReference type="RefSeq" id="WP_089789248.1">
    <property type="nucleotide sequence ID" value="NZ_FOKW01000009.1"/>
</dbReference>